<keyword evidence="3" id="KW-0539">Nucleus</keyword>
<keyword evidence="4" id="KW-0175">Coiled coil</keyword>
<gene>
    <name evidence="7" type="ORF">OGAPHI_002479</name>
</gene>
<keyword evidence="8" id="KW-1185">Reference proteome</keyword>
<sequence length="227" mass="25997">MSGYRGNGYGNGYRDQYYSRGRGRGGQYPYRRSYRDSSGPYEGNEYSESHEDQYHGEYRPSRGGSYRGSYRGRGRGRGGYYGGYQEYSYDQGYHYDYPEADVRSRSGPSETSGHSEYGSAKESNGSAYPASRNGSRSAHEPKQPEPAVLEQEKNEVHWITRLRVGGEMKNSLSKQFEELDKINKIIDQAAEKRLQLEMDVERYSRAGRSEDVRCKLAEEKLEALNFI</sequence>
<evidence type="ECO:0000259" key="6">
    <source>
        <dbReference type="Pfam" id="PF11488"/>
    </source>
</evidence>
<dbReference type="InterPro" id="IPR021581">
    <property type="entry name" value="Tscrpt_reg_Lge1"/>
</dbReference>
<dbReference type="GO" id="GO:0006325">
    <property type="term" value="P:chromatin organization"/>
    <property type="evidence" value="ECO:0007669"/>
    <property type="project" value="UniProtKB-KW"/>
</dbReference>
<name>A0A9P8PBW7_9ASCO</name>
<protein>
    <recommendedName>
        <fullName evidence="6">Transcription regulator LGE1 helical region domain-containing protein</fullName>
    </recommendedName>
</protein>
<feature type="compositionally biased region" description="Basic and acidic residues" evidence="5">
    <location>
        <begin position="47"/>
        <end position="60"/>
    </location>
</feature>
<feature type="domain" description="Transcription regulator LGE1 helical region" evidence="6">
    <location>
        <begin position="157"/>
        <end position="225"/>
    </location>
</feature>
<reference evidence="7" key="1">
    <citation type="journal article" date="2021" name="Open Biol.">
        <title>Shared evolutionary footprints suggest mitochondrial oxidative damage underlies multiple complex I losses in fungi.</title>
        <authorList>
            <person name="Schikora-Tamarit M.A."/>
            <person name="Marcet-Houben M."/>
            <person name="Nosek J."/>
            <person name="Gabaldon T."/>
        </authorList>
    </citation>
    <scope>NUCLEOTIDE SEQUENCE</scope>
    <source>
        <strain evidence="7">CBS6075</strain>
    </source>
</reference>
<evidence type="ECO:0000256" key="1">
    <source>
        <dbReference type="ARBA" id="ARBA00004123"/>
    </source>
</evidence>
<evidence type="ECO:0000256" key="2">
    <source>
        <dbReference type="ARBA" id="ARBA00022853"/>
    </source>
</evidence>
<comment type="subcellular location">
    <subcellularLocation>
        <location evidence="1">Nucleus</location>
    </subcellularLocation>
</comment>
<evidence type="ECO:0000256" key="5">
    <source>
        <dbReference type="SAM" id="MobiDB-lite"/>
    </source>
</evidence>
<comment type="caution">
    <text evidence="7">The sequence shown here is derived from an EMBL/GenBank/DDBJ whole genome shotgun (WGS) entry which is preliminary data.</text>
</comment>
<evidence type="ECO:0000256" key="4">
    <source>
        <dbReference type="SAM" id="Coils"/>
    </source>
</evidence>
<feature type="region of interest" description="Disordered" evidence="5">
    <location>
        <begin position="1"/>
        <end position="85"/>
    </location>
</feature>
<evidence type="ECO:0000313" key="8">
    <source>
        <dbReference type="Proteomes" id="UP000769157"/>
    </source>
</evidence>
<dbReference type="Proteomes" id="UP000769157">
    <property type="component" value="Unassembled WGS sequence"/>
</dbReference>
<evidence type="ECO:0000256" key="3">
    <source>
        <dbReference type="ARBA" id="ARBA00023242"/>
    </source>
</evidence>
<reference evidence="7" key="2">
    <citation type="submission" date="2021-01" db="EMBL/GenBank/DDBJ databases">
        <authorList>
            <person name="Schikora-Tamarit M.A."/>
        </authorList>
    </citation>
    <scope>NUCLEOTIDE SEQUENCE</scope>
    <source>
        <strain evidence="7">CBS6075</strain>
    </source>
</reference>
<dbReference type="GeneID" id="70234446"/>
<feature type="compositionally biased region" description="Gly residues" evidence="5">
    <location>
        <begin position="1"/>
        <end position="11"/>
    </location>
</feature>
<dbReference type="RefSeq" id="XP_046063139.1">
    <property type="nucleotide sequence ID" value="XM_046203354.1"/>
</dbReference>
<dbReference type="GO" id="GO:0005634">
    <property type="term" value="C:nucleus"/>
    <property type="evidence" value="ECO:0007669"/>
    <property type="project" value="UniProtKB-SubCell"/>
</dbReference>
<keyword evidence="2" id="KW-0156">Chromatin regulator</keyword>
<feature type="region of interest" description="Disordered" evidence="5">
    <location>
        <begin position="98"/>
        <end position="152"/>
    </location>
</feature>
<proteinExistence type="predicted"/>
<dbReference type="Pfam" id="PF11488">
    <property type="entry name" value="Lge1"/>
    <property type="match status" value="1"/>
</dbReference>
<accession>A0A9P8PBW7</accession>
<dbReference type="AlphaFoldDB" id="A0A9P8PBW7"/>
<feature type="compositionally biased region" description="Polar residues" evidence="5">
    <location>
        <begin position="121"/>
        <end position="136"/>
    </location>
</feature>
<dbReference type="OrthoDB" id="3996301at2759"/>
<organism evidence="7 8">
    <name type="scientific">Ogataea philodendri</name>
    <dbReference type="NCBI Taxonomy" id="1378263"/>
    <lineage>
        <taxon>Eukaryota</taxon>
        <taxon>Fungi</taxon>
        <taxon>Dikarya</taxon>
        <taxon>Ascomycota</taxon>
        <taxon>Saccharomycotina</taxon>
        <taxon>Pichiomycetes</taxon>
        <taxon>Pichiales</taxon>
        <taxon>Pichiaceae</taxon>
        <taxon>Ogataea</taxon>
    </lineage>
</organism>
<dbReference type="EMBL" id="JAEUBE010000158">
    <property type="protein sequence ID" value="KAH3668725.1"/>
    <property type="molecule type" value="Genomic_DNA"/>
</dbReference>
<evidence type="ECO:0000313" key="7">
    <source>
        <dbReference type="EMBL" id="KAH3668725.1"/>
    </source>
</evidence>
<feature type="coiled-coil region" evidence="4">
    <location>
        <begin position="179"/>
        <end position="206"/>
    </location>
</feature>